<comment type="caution">
    <text evidence="2">The sequence shown here is derived from an EMBL/GenBank/DDBJ whole genome shotgun (WGS) entry which is preliminary data.</text>
</comment>
<organism evidence="2 3">
    <name type="scientific">Rhizophagus irregularis</name>
    <dbReference type="NCBI Taxonomy" id="588596"/>
    <lineage>
        <taxon>Eukaryota</taxon>
        <taxon>Fungi</taxon>
        <taxon>Fungi incertae sedis</taxon>
        <taxon>Mucoromycota</taxon>
        <taxon>Glomeromycotina</taxon>
        <taxon>Glomeromycetes</taxon>
        <taxon>Glomerales</taxon>
        <taxon>Glomeraceae</taxon>
        <taxon>Rhizophagus</taxon>
    </lineage>
</organism>
<evidence type="ECO:0000256" key="1">
    <source>
        <dbReference type="SAM" id="Phobius"/>
    </source>
</evidence>
<reference evidence="2 3" key="1">
    <citation type="submission" date="2016-04" db="EMBL/GenBank/DDBJ databases">
        <title>Genome analyses suggest a sexual origin of heterokaryosis in a supposedly ancient asexual fungus.</title>
        <authorList>
            <person name="Ropars J."/>
            <person name="Sedzielewska K."/>
            <person name="Noel J."/>
            <person name="Charron P."/>
            <person name="Farinelli L."/>
            <person name="Marton T."/>
            <person name="Kruger M."/>
            <person name="Pelin A."/>
            <person name="Brachmann A."/>
            <person name="Corradi N."/>
        </authorList>
    </citation>
    <scope>NUCLEOTIDE SEQUENCE [LARGE SCALE GENOMIC DNA]</scope>
    <source>
        <strain evidence="2 3">C2</strain>
    </source>
</reference>
<evidence type="ECO:0000313" key="2">
    <source>
        <dbReference type="EMBL" id="PKK65718.1"/>
    </source>
</evidence>
<reference evidence="2 3" key="2">
    <citation type="submission" date="2017-10" db="EMBL/GenBank/DDBJ databases">
        <title>Extensive intraspecific genome diversity in a model arbuscular mycorrhizal fungus.</title>
        <authorList>
            <person name="Chen E.C.H."/>
            <person name="Morin E."/>
            <person name="Baudet D."/>
            <person name="Noel J."/>
            <person name="Ndikumana S."/>
            <person name="Charron P."/>
            <person name="St-Onge C."/>
            <person name="Giorgi J."/>
            <person name="Grigoriev I.V."/>
            <person name="Roux C."/>
            <person name="Martin F.M."/>
            <person name="Corradi N."/>
        </authorList>
    </citation>
    <scope>NUCLEOTIDE SEQUENCE [LARGE SCALE GENOMIC DNA]</scope>
    <source>
        <strain evidence="2 3">C2</strain>
    </source>
</reference>
<feature type="transmembrane region" description="Helical" evidence="1">
    <location>
        <begin position="20"/>
        <end position="39"/>
    </location>
</feature>
<keyword evidence="1" id="KW-0472">Membrane</keyword>
<evidence type="ECO:0000313" key="3">
    <source>
        <dbReference type="Proteomes" id="UP000233469"/>
    </source>
</evidence>
<accession>A0A2N1MVS9</accession>
<dbReference type="Proteomes" id="UP000233469">
    <property type="component" value="Unassembled WGS sequence"/>
</dbReference>
<dbReference type="EMBL" id="LLXL01001209">
    <property type="protein sequence ID" value="PKK65718.1"/>
    <property type="molecule type" value="Genomic_DNA"/>
</dbReference>
<keyword evidence="1" id="KW-1133">Transmembrane helix</keyword>
<proteinExistence type="predicted"/>
<protein>
    <submittedName>
        <fullName evidence="2">Uncharacterized protein</fullName>
    </submittedName>
</protein>
<gene>
    <name evidence="2" type="ORF">RhiirC2_57594</name>
</gene>
<keyword evidence="1" id="KW-0812">Transmembrane</keyword>
<name>A0A2N1MVS9_9GLOM</name>
<sequence length="70" mass="8366">MTLVSYQNSFISVSYFDHGIFLTISTLLFHLDFTYTALFKKIVNLIDYRNKLNINLEMFQTWKSIAFLKF</sequence>
<dbReference type="AlphaFoldDB" id="A0A2N1MVS9"/>